<accession>E4RN22</accession>
<protein>
    <submittedName>
        <fullName evidence="3">Glycine dehydrogenase (Decarboxylating)</fullName>
        <ecNumber evidence="3">1.4.4.2</ecNumber>
    </submittedName>
</protein>
<dbReference type="EMBL" id="CP002304">
    <property type="protein sequence ID" value="ADQ14239.1"/>
    <property type="molecule type" value="Genomic_DNA"/>
</dbReference>
<dbReference type="InterPro" id="IPR015421">
    <property type="entry name" value="PyrdxlP-dep_Trfase_major"/>
</dbReference>
<evidence type="ECO:0000259" key="2">
    <source>
        <dbReference type="Pfam" id="PF02347"/>
    </source>
</evidence>
<dbReference type="eggNOG" id="COG0403">
    <property type="taxonomic scope" value="Bacteria"/>
</dbReference>
<dbReference type="InterPro" id="IPR049315">
    <property type="entry name" value="GDC-P_N"/>
</dbReference>
<dbReference type="GO" id="GO:0009116">
    <property type="term" value="P:nucleoside metabolic process"/>
    <property type="evidence" value="ECO:0007669"/>
    <property type="project" value="InterPro"/>
</dbReference>
<dbReference type="KEGG" id="has:Halsa_0792"/>
<name>E4RN22_HALHG</name>
<keyword evidence="4" id="KW-1185">Reference proteome</keyword>
<evidence type="ECO:0000313" key="4">
    <source>
        <dbReference type="Proteomes" id="UP000007434"/>
    </source>
</evidence>
<dbReference type="Gene3D" id="3.90.1150.10">
    <property type="entry name" value="Aspartate Aminotransferase, domain 1"/>
    <property type="match status" value="1"/>
</dbReference>
<sequence length="478" mass="53320">MIIVKDDNIKGEEKKLAKRAFPYIPNSVEEIKAELLEDIGLSDVEDIFKEIPDHLRFDGKLNIPEPKLSEYELKKHVERILSKNESAQNNLNFKGGGVWQHYVPSVCRTIAGRDEFLTAYVGDAYADHGKFQALFETASMIGELVELDAVNTPTYDWSNAIVRSIRMASRINGRKEVLIPASMSPSRKKVVLNYCKPDIKVTEVDFDQDTALINLDDLQAKLSDQVSSVYIENPNYLGYLEISAQKIGELTHQHGAEFIVGVDPSSLGVLEAPANYGADMVCGELQPFGLNMKWGGALSGFIASPDEEKYVGEYPSLLFGITPTVEEGEYGFGHVAFERTSYAQREKGKDFIGTSTALYGIVAGVYLALVGPKGLIELGEGIMQRCEYAKKKFAEIEGVSVPIKTPSFKEFVVDFSGCNKSVKEINQLLEEENIFGGIDLGEKMEEYENCALFCFTEVHDRYDINKLINSIEMIIEKY</sequence>
<reference evidence="3 4" key="2">
    <citation type="journal article" date="2011" name="J. Bacteriol.">
        <title>Complete Genome Sequence of the Haloalkaliphilic, Hydrogen Producing Halanaerobium hydrogenoformans.</title>
        <authorList>
            <person name="Brown S.D."/>
            <person name="Begemann M.B."/>
            <person name="Mormile M.R."/>
            <person name="Wall J.D."/>
            <person name="Han C.S."/>
            <person name="Goodwin L.A."/>
            <person name="Pitluck S."/>
            <person name="Land M.L."/>
            <person name="Hauser L.J."/>
            <person name="Elias D.A."/>
        </authorList>
    </citation>
    <scope>NUCLEOTIDE SEQUENCE [LARGE SCALE GENOMIC DNA]</scope>
    <source>
        <strain evidence="4">sapolanicus</strain>
    </source>
</reference>
<proteinExistence type="predicted"/>
<reference evidence="3 4" key="1">
    <citation type="submission" date="2010-11" db="EMBL/GenBank/DDBJ databases">
        <title>Complete sequence of Halanaerobium sp. sapolanicus.</title>
        <authorList>
            <consortium name="US DOE Joint Genome Institute"/>
            <person name="Lucas S."/>
            <person name="Copeland A."/>
            <person name="Lapidus A."/>
            <person name="Cheng J.-F."/>
            <person name="Bruce D."/>
            <person name="Goodwin L."/>
            <person name="Pitluck S."/>
            <person name="Davenport K."/>
            <person name="Detter J.C."/>
            <person name="Han C."/>
            <person name="Tapia R."/>
            <person name="Land M."/>
            <person name="Hauser L."/>
            <person name="Jeffries C."/>
            <person name="Kyrpides N."/>
            <person name="Ivanova N."/>
            <person name="Mikhailova N."/>
            <person name="Begemann M.B."/>
            <person name="Mormile M.R."/>
            <person name="Wall J.D."/>
            <person name="Elias D.A."/>
            <person name="Woyke T."/>
        </authorList>
    </citation>
    <scope>NUCLEOTIDE SEQUENCE [LARGE SCALE GENOMIC DNA]</scope>
    <source>
        <strain evidence="4">sapolanicus</strain>
    </source>
</reference>
<dbReference type="Proteomes" id="UP000007434">
    <property type="component" value="Chromosome"/>
</dbReference>
<gene>
    <name evidence="3" type="ordered locus">Halsa_0792</name>
</gene>
<evidence type="ECO:0000313" key="3">
    <source>
        <dbReference type="EMBL" id="ADQ14239.1"/>
    </source>
</evidence>
<dbReference type="PANTHER" id="PTHR42806:SF1">
    <property type="entry name" value="GLYCINE DEHYDROGENASE (DECARBOXYLATING)"/>
    <property type="match status" value="1"/>
</dbReference>
<dbReference type="GO" id="GO:0004375">
    <property type="term" value="F:glycine dehydrogenase (decarboxylating) activity"/>
    <property type="evidence" value="ECO:0007669"/>
    <property type="project" value="UniProtKB-EC"/>
</dbReference>
<dbReference type="SUPFAM" id="SSF53383">
    <property type="entry name" value="PLP-dependent transferases"/>
    <property type="match status" value="1"/>
</dbReference>
<evidence type="ECO:0000256" key="1">
    <source>
        <dbReference type="ARBA" id="ARBA00023002"/>
    </source>
</evidence>
<keyword evidence="1 3" id="KW-0560">Oxidoreductase</keyword>
<dbReference type="HOGENOM" id="CLU_004620_0_2_9"/>
<dbReference type="Pfam" id="PF02347">
    <property type="entry name" value="GDC-P"/>
    <property type="match status" value="1"/>
</dbReference>
<dbReference type="InterPro" id="IPR023010">
    <property type="entry name" value="GcvPA"/>
</dbReference>
<dbReference type="EC" id="1.4.4.2" evidence="3"/>
<dbReference type="PANTHER" id="PTHR42806">
    <property type="entry name" value="GLYCINE CLEAVAGE SYSTEM P-PROTEIN"/>
    <property type="match status" value="1"/>
</dbReference>
<dbReference type="InterPro" id="IPR015424">
    <property type="entry name" value="PyrdxlP-dep_Trfase"/>
</dbReference>
<dbReference type="AlphaFoldDB" id="E4RN22"/>
<dbReference type="NCBIfam" id="NF001696">
    <property type="entry name" value="PRK00451.1"/>
    <property type="match status" value="1"/>
</dbReference>
<organism evidence="3 4">
    <name type="scientific">Halanaerobium hydrogeniformans</name>
    <name type="common">Halanaerobium sp. (strain sapolanicus)</name>
    <dbReference type="NCBI Taxonomy" id="656519"/>
    <lineage>
        <taxon>Bacteria</taxon>
        <taxon>Bacillati</taxon>
        <taxon>Bacillota</taxon>
        <taxon>Clostridia</taxon>
        <taxon>Halanaerobiales</taxon>
        <taxon>Halanaerobiaceae</taxon>
        <taxon>Halanaerobium</taxon>
    </lineage>
</organism>
<dbReference type="InterPro" id="IPR015422">
    <property type="entry name" value="PyrdxlP-dep_Trfase_small"/>
</dbReference>
<feature type="domain" description="Glycine cleavage system P-protein N-terminal" evidence="2">
    <location>
        <begin position="23"/>
        <end position="469"/>
    </location>
</feature>
<dbReference type="STRING" id="656519.Halsa_0792"/>
<dbReference type="Gene3D" id="3.40.640.10">
    <property type="entry name" value="Type I PLP-dependent aspartate aminotransferase-like (Major domain)"/>
    <property type="match status" value="1"/>
</dbReference>